<accession>A0A7W9J7C3</accession>
<proteinExistence type="predicted"/>
<reference evidence="2 3" key="1">
    <citation type="submission" date="2020-08" db="EMBL/GenBank/DDBJ databases">
        <title>Sequencing the genomes of 1000 actinobacteria strains.</title>
        <authorList>
            <person name="Klenk H.-P."/>
        </authorList>
    </citation>
    <scope>NUCLEOTIDE SEQUENCE [LARGE SCALE GENOMIC DNA]</scope>
    <source>
        <strain evidence="2 3">DSM 28967</strain>
    </source>
</reference>
<evidence type="ECO:0000313" key="3">
    <source>
        <dbReference type="Proteomes" id="UP000549971"/>
    </source>
</evidence>
<dbReference type="EMBL" id="JACHMY010000001">
    <property type="protein sequence ID" value="MBB5836485.1"/>
    <property type="molecule type" value="Genomic_DNA"/>
</dbReference>
<dbReference type="Proteomes" id="UP000549971">
    <property type="component" value="Unassembled WGS sequence"/>
</dbReference>
<keyword evidence="3" id="KW-1185">Reference proteome</keyword>
<feature type="region of interest" description="Disordered" evidence="1">
    <location>
        <begin position="272"/>
        <end position="332"/>
    </location>
</feature>
<evidence type="ECO:0000313" key="2">
    <source>
        <dbReference type="EMBL" id="MBB5836485.1"/>
    </source>
</evidence>
<name>A0A7W9J7C3_9ACTN</name>
<comment type="caution">
    <text evidence="2">The sequence shown here is derived from an EMBL/GenBank/DDBJ whole genome shotgun (WGS) entry which is preliminary data.</text>
</comment>
<sequence>MPRGAAVHREFERLYCLARTLRPTSTDRWNGDLLAGSGESWGSVDKDSGAITLSAQHVLRHLRGSGTQSTVYEQAQALATVLHESTHAGMEIDAPTAPNAVRMNLIWNVMEGVAELRAMADVQALALLSGYGDLPVPTPQYPAPHAAIEGLITLASGPRKGDGALLDDLSRGPGVLHLDCLADGVLQNRLADVVPLRDRLAIRAALIQPMLHPAWSRITKLGSTIGEGVAQDIQIRVNSTVDEIRHHYQSNPRTPYPAEAPNPAAIQLSPANARTTQSKQGPPASGVEMRFLDGQAPAARATSFRPDLGQGARGAGSPTAPKVQRPAERRWE</sequence>
<dbReference type="AlphaFoldDB" id="A0A7W9J7C3"/>
<organism evidence="2 3">
    <name type="scientific">Kribbella italica</name>
    <dbReference type="NCBI Taxonomy" id="1540520"/>
    <lineage>
        <taxon>Bacteria</taxon>
        <taxon>Bacillati</taxon>
        <taxon>Actinomycetota</taxon>
        <taxon>Actinomycetes</taxon>
        <taxon>Propionibacteriales</taxon>
        <taxon>Kribbellaceae</taxon>
        <taxon>Kribbella</taxon>
    </lineage>
</organism>
<evidence type="ECO:0000256" key="1">
    <source>
        <dbReference type="SAM" id="MobiDB-lite"/>
    </source>
</evidence>
<gene>
    <name evidence="2" type="ORF">HDA39_003219</name>
</gene>
<protein>
    <submittedName>
        <fullName evidence="2">Uncharacterized protein</fullName>
    </submittedName>
</protein>